<protein>
    <submittedName>
        <fullName evidence="6">Microcompartments protein</fullName>
    </submittedName>
</protein>
<dbReference type="PROSITE" id="PS01139">
    <property type="entry name" value="BMC_1"/>
    <property type="match status" value="1"/>
</dbReference>
<feature type="region of interest" description="Disordered" evidence="4">
    <location>
        <begin position="1"/>
        <end position="38"/>
    </location>
</feature>
<keyword evidence="3" id="KW-1283">Bacterial microcompartment</keyword>
<name>A0A174L9T9_9CLOT</name>
<dbReference type="Proteomes" id="UP000095594">
    <property type="component" value="Unassembled WGS sequence"/>
</dbReference>
<feature type="domain" description="BMC" evidence="5">
    <location>
        <begin position="131"/>
        <end position="215"/>
    </location>
</feature>
<gene>
    <name evidence="6" type="primary">pduA_2</name>
    <name evidence="6" type="ORF">ERS852471_03179</name>
</gene>
<dbReference type="InterPro" id="IPR050575">
    <property type="entry name" value="BMC_shell"/>
</dbReference>
<accession>A0A174L9T9</accession>
<dbReference type="SMART" id="SM00877">
    <property type="entry name" value="BMC"/>
    <property type="match status" value="1"/>
</dbReference>
<organism evidence="6 7">
    <name type="scientific">Clostridium disporicum</name>
    <dbReference type="NCBI Taxonomy" id="84024"/>
    <lineage>
        <taxon>Bacteria</taxon>
        <taxon>Bacillati</taxon>
        <taxon>Bacillota</taxon>
        <taxon>Clostridia</taxon>
        <taxon>Eubacteriales</taxon>
        <taxon>Clostridiaceae</taxon>
        <taxon>Clostridium</taxon>
    </lineage>
</organism>
<dbReference type="EMBL" id="CYZX01000031">
    <property type="protein sequence ID" value="CUP19641.1"/>
    <property type="molecule type" value="Genomic_DNA"/>
</dbReference>
<dbReference type="Gene3D" id="3.30.70.1710">
    <property type="match status" value="1"/>
</dbReference>
<evidence type="ECO:0000256" key="3">
    <source>
        <dbReference type="ARBA" id="ARBA00024446"/>
    </source>
</evidence>
<evidence type="ECO:0000256" key="4">
    <source>
        <dbReference type="SAM" id="MobiDB-lite"/>
    </source>
</evidence>
<sequence length="218" mass="23462">MDEKNIEKSTEEAVEKKPKRGRKTSAKKDVKEPKKSKAKVEEAKVEDVKVEEVKVDASKVEEVNIEESKAVDAVNKDDIVQDGIDVKEAEVVEVVSKEDKAEDEIILEINKEEVFNKKDENLGGIKMGQQALGMLETRGLVAAIEGADAMVKAANVELVGTEKIGSGLVTVMVRGDVGAVKAAVEAGSEVASRLGEIVAVHVIPRPHSTVESILPKQA</sequence>
<dbReference type="InterPro" id="IPR000249">
    <property type="entry name" value="BMC_dom"/>
</dbReference>
<dbReference type="PANTHER" id="PTHR33941:SF11">
    <property type="entry name" value="BACTERIAL MICROCOMPARTMENT SHELL PROTEIN PDUJ"/>
    <property type="match status" value="1"/>
</dbReference>
<dbReference type="SUPFAM" id="SSF143414">
    <property type="entry name" value="CcmK-like"/>
    <property type="match status" value="1"/>
</dbReference>
<dbReference type="InterPro" id="IPR044872">
    <property type="entry name" value="CcmK/CsoS1_BMC"/>
</dbReference>
<evidence type="ECO:0000313" key="7">
    <source>
        <dbReference type="Proteomes" id="UP000095594"/>
    </source>
</evidence>
<dbReference type="PANTHER" id="PTHR33941">
    <property type="entry name" value="PROPANEDIOL UTILIZATION PROTEIN PDUA"/>
    <property type="match status" value="1"/>
</dbReference>
<dbReference type="Pfam" id="PF00936">
    <property type="entry name" value="BMC"/>
    <property type="match status" value="1"/>
</dbReference>
<dbReference type="InterPro" id="IPR037233">
    <property type="entry name" value="CcmK-like_sf"/>
</dbReference>
<dbReference type="PROSITE" id="PS51930">
    <property type="entry name" value="BMC_2"/>
    <property type="match status" value="1"/>
</dbReference>
<dbReference type="InterPro" id="IPR020808">
    <property type="entry name" value="Bact_microcomp_CS"/>
</dbReference>
<evidence type="ECO:0000256" key="2">
    <source>
        <dbReference type="ARBA" id="ARBA00024322"/>
    </source>
</evidence>
<comment type="subcellular location">
    <subcellularLocation>
        <location evidence="2">Bacterial microcompartment</location>
    </subcellularLocation>
</comment>
<reference evidence="6 7" key="1">
    <citation type="submission" date="2015-09" db="EMBL/GenBank/DDBJ databases">
        <authorList>
            <consortium name="Pathogen Informatics"/>
        </authorList>
    </citation>
    <scope>NUCLEOTIDE SEQUENCE [LARGE SCALE GENOMIC DNA]</scope>
    <source>
        <strain evidence="6 7">2789STDY5834856</strain>
    </source>
</reference>
<dbReference type="GO" id="GO:0031469">
    <property type="term" value="C:bacterial microcompartment"/>
    <property type="evidence" value="ECO:0007669"/>
    <property type="project" value="UniProtKB-SubCell"/>
</dbReference>
<comment type="similarity">
    <text evidence="1">Belongs to the bacterial microcompartments protein family. CsoS1 subfamily.</text>
</comment>
<feature type="compositionally biased region" description="Basic and acidic residues" evidence="4">
    <location>
        <begin position="1"/>
        <end position="16"/>
    </location>
</feature>
<feature type="compositionally biased region" description="Basic and acidic residues" evidence="4">
    <location>
        <begin position="26"/>
        <end position="38"/>
    </location>
</feature>
<evidence type="ECO:0000259" key="5">
    <source>
        <dbReference type="PROSITE" id="PS51930"/>
    </source>
</evidence>
<dbReference type="AlphaFoldDB" id="A0A174L9T9"/>
<evidence type="ECO:0000256" key="1">
    <source>
        <dbReference type="ARBA" id="ARBA00023780"/>
    </source>
</evidence>
<evidence type="ECO:0000313" key="6">
    <source>
        <dbReference type="EMBL" id="CUP19641.1"/>
    </source>
</evidence>
<dbReference type="CDD" id="cd07045">
    <property type="entry name" value="BMC_CcmK_like"/>
    <property type="match status" value="1"/>
</dbReference>
<proteinExistence type="inferred from homology"/>